<evidence type="ECO:0000313" key="5">
    <source>
        <dbReference type="EMBL" id="MDQ0111063.1"/>
    </source>
</evidence>
<accession>A0ABT9TUP6</accession>
<dbReference type="RefSeq" id="WP_307200682.1">
    <property type="nucleotide sequence ID" value="NZ_JAUSSU010000001.1"/>
</dbReference>
<dbReference type="InterPro" id="IPR014710">
    <property type="entry name" value="RmlC-like_jellyroll"/>
</dbReference>
<dbReference type="SMART" id="SM00342">
    <property type="entry name" value="HTH_ARAC"/>
    <property type="match status" value="1"/>
</dbReference>
<keyword evidence="6" id="KW-1185">Reference proteome</keyword>
<reference evidence="5 6" key="1">
    <citation type="submission" date="2023-07" db="EMBL/GenBank/DDBJ databases">
        <title>Sorghum-associated microbial communities from plants grown in Nebraska, USA.</title>
        <authorList>
            <person name="Schachtman D."/>
        </authorList>
    </citation>
    <scope>NUCLEOTIDE SEQUENCE [LARGE SCALE GENOMIC DNA]</scope>
    <source>
        <strain evidence="5 6">CC482</strain>
    </source>
</reference>
<dbReference type="PANTHER" id="PTHR43280:SF28">
    <property type="entry name" value="HTH-TYPE TRANSCRIPTIONAL ACTIVATOR RHAS"/>
    <property type="match status" value="1"/>
</dbReference>
<evidence type="ECO:0000256" key="2">
    <source>
        <dbReference type="ARBA" id="ARBA00023125"/>
    </source>
</evidence>
<dbReference type="InterPro" id="IPR003313">
    <property type="entry name" value="AraC-bd"/>
</dbReference>
<dbReference type="InterPro" id="IPR009057">
    <property type="entry name" value="Homeodomain-like_sf"/>
</dbReference>
<dbReference type="Proteomes" id="UP001229346">
    <property type="component" value="Unassembled WGS sequence"/>
</dbReference>
<keyword evidence="2" id="KW-0238">DNA-binding</keyword>
<dbReference type="InterPro" id="IPR018060">
    <property type="entry name" value="HTH_AraC"/>
</dbReference>
<dbReference type="SUPFAM" id="SSF51215">
    <property type="entry name" value="Regulatory protein AraC"/>
    <property type="match status" value="1"/>
</dbReference>
<comment type="caution">
    <text evidence="5">The sequence shown here is derived from an EMBL/GenBank/DDBJ whole genome shotgun (WGS) entry which is preliminary data.</text>
</comment>
<dbReference type="Gene3D" id="2.60.120.10">
    <property type="entry name" value="Jelly Rolls"/>
    <property type="match status" value="1"/>
</dbReference>
<dbReference type="SUPFAM" id="SSF46689">
    <property type="entry name" value="Homeodomain-like"/>
    <property type="match status" value="2"/>
</dbReference>
<evidence type="ECO:0000259" key="4">
    <source>
        <dbReference type="PROSITE" id="PS01124"/>
    </source>
</evidence>
<feature type="domain" description="HTH araC/xylS-type" evidence="4">
    <location>
        <begin position="186"/>
        <end position="284"/>
    </location>
</feature>
<dbReference type="Pfam" id="PF12833">
    <property type="entry name" value="HTH_18"/>
    <property type="match status" value="1"/>
</dbReference>
<protein>
    <submittedName>
        <fullName evidence="5">AraC-like DNA-binding protein</fullName>
    </submittedName>
</protein>
<gene>
    <name evidence="5" type="ORF">J2T15_000479</name>
</gene>
<evidence type="ECO:0000256" key="3">
    <source>
        <dbReference type="ARBA" id="ARBA00023163"/>
    </source>
</evidence>
<dbReference type="PROSITE" id="PS01124">
    <property type="entry name" value="HTH_ARAC_FAMILY_2"/>
    <property type="match status" value="1"/>
</dbReference>
<dbReference type="InterPro" id="IPR037923">
    <property type="entry name" value="HTH-like"/>
</dbReference>
<dbReference type="PROSITE" id="PS00041">
    <property type="entry name" value="HTH_ARAC_FAMILY_1"/>
    <property type="match status" value="1"/>
</dbReference>
<dbReference type="Gene3D" id="1.10.10.60">
    <property type="entry name" value="Homeodomain-like"/>
    <property type="match status" value="2"/>
</dbReference>
<sequence length="286" mass="33407">MPTTEQEPFYYSFGDTPAFYVEYMKRSEAFTMGVDHYHAYYEIYYMLSGRRLYFIRDRSYAVEQGDLVFIPKHELHKTMHAGEAAHERVIIHFDDATIEKWSEKHADYLLSPFRQASPIVRLPRAEQFAAEQLIRRLLAEISGKATGYELIPGPAVAELLLMAARYTEKHDTAPLQHETPMHEKISEIVRHINANYAEPLRLGDLSERFFISPYYLSRMFKEITGFAFSDYVVLTRIKEAQRLLRETDNSISDIAAAAGFENFSHFGKMFKKIARQSPRDYRKQHK</sequence>
<dbReference type="InterPro" id="IPR018062">
    <property type="entry name" value="HTH_AraC-typ_CS"/>
</dbReference>
<organism evidence="5 6">
    <name type="scientific">Paenibacillus harenae</name>
    <dbReference type="NCBI Taxonomy" id="306543"/>
    <lineage>
        <taxon>Bacteria</taxon>
        <taxon>Bacillati</taxon>
        <taxon>Bacillota</taxon>
        <taxon>Bacilli</taxon>
        <taxon>Bacillales</taxon>
        <taxon>Paenibacillaceae</taxon>
        <taxon>Paenibacillus</taxon>
    </lineage>
</organism>
<dbReference type="PANTHER" id="PTHR43280">
    <property type="entry name" value="ARAC-FAMILY TRANSCRIPTIONAL REGULATOR"/>
    <property type="match status" value="1"/>
</dbReference>
<name>A0ABT9TUP6_PAEHA</name>
<evidence type="ECO:0000313" key="6">
    <source>
        <dbReference type="Proteomes" id="UP001229346"/>
    </source>
</evidence>
<evidence type="ECO:0000256" key="1">
    <source>
        <dbReference type="ARBA" id="ARBA00023015"/>
    </source>
</evidence>
<dbReference type="Pfam" id="PF02311">
    <property type="entry name" value="AraC_binding"/>
    <property type="match status" value="1"/>
</dbReference>
<keyword evidence="1" id="KW-0805">Transcription regulation</keyword>
<keyword evidence="3" id="KW-0804">Transcription</keyword>
<dbReference type="EMBL" id="JAUSSU010000001">
    <property type="protein sequence ID" value="MDQ0111063.1"/>
    <property type="molecule type" value="Genomic_DNA"/>
</dbReference>
<proteinExistence type="predicted"/>